<comment type="caution">
    <text evidence="4">The sequence shown here is derived from an EMBL/GenBank/DDBJ whole genome shotgun (WGS) entry which is preliminary data.</text>
</comment>
<proteinExistence type="predicted"/>
<dbReference type="InterPro" id="IPR020056">
    <property type="entry name" value="Rbsml_bL25/Gln-tRNA_synth_N"/>
</dbReference>
<evidence type="ECO:0000259" key="3">
    <source>
        <dbReference type="Pfam" id="PF14693"/>
    </source>
</evidence>
<dbReference type="GO" id="GO:0006412">
    <property type="term" value="P:translation"/>
    <property type="evidence" value="ECO:0007669"/>
    <property type="project" value="InterPro"/>
</dbReference>
<accession>A0AAD3H5R7</accession>
<reference evidence="4 5" key="1">
    <citation type="journal article" date="2021" name="Sci. Rep.">
        <title>The genome of the diatom Chaetoceros tenuissimus carries an ancient integrated fragment of an extant virus.</title>
        <authorList>
            <person name="Hongo Y."/>
            <person name="Kimura K."/>
            <person name="Takaki Y."/>
            <person name="Yoshida Y."/>
            <person name="Baba S."/>
            <person name="Kobayashi G."/>
            <person name="Nagasaki K."/>
            <person name="Hano T."/>
            <person name="Tomaru Y."/>
        </authorList>
    </citation>
    <scope>NUCLEOTIDE SEQUENCE [LARGE SCALE GENOMIC DNA]</scope>
    <source>
        <strain evidence="4 5">NIES-3715</strain>
    </source>
</reference>
<dbReference type="GO" id="GO:0022625">
    <property type="term" value="C:cytosolic large ribosomal subunit"/>
    <property type="evidence" value="ECO:0007669"/>
    <property type="project" value="TreeGrafter"/>
</dbReference>
<dbReference type="GO" id="GO:0008097">
    <property type="term" value="F:5S rRNA binding"/>
    <property type="evidence" value="ECO:0007669"/>
    <property type="project" value="TreeGrafter"/>
</dbReference>
<dbReference type="InterPro" id="IPR037121">
    <property type="entry name" value="Ribosomal_bL25_C"/>
</dbReference>
<evidence type="ECO:0000313" key="5">
    <source>
        <dbReference type="Proteomes" id="UP001054902"/>
    </source>
</evidence>
<keyword evidence="2" id="KW-0694">RNA-binding</keyword>
<dbReference type="InterPro" id="IPR020930">
    <property type="entry name" value="Ribosomal_uL5_bac-type"/>
</dbReference>
<dbReference type="Gene3D" id="2.170.120.20">
    <property type="entry name" value="Ribosomal protein L25, beta domain"/>
    <property type="match status" value="1"/>
</dbReference>
<dbReference type="PANTHER" id="PTHR33284">
    <property type="entry name" value="RIBOSOMAL PROTEIN L25/GLN-TRNA SYNTHETASE, ANTI-CODON-BINDING DOMAIN-CONTAINING PROTEIN"/>
    <property type="match status" value="1"/>
</dbReference>
<dbReference type="Gene3D" id="2.40.240.10">
    <property type="entry name" value="Ribosomal Protein L25, Chain P"/>
    <property type="match status" value="1"/>
</dbReference>
<evidence type="ECO:0000256" key="2">
    <source>
        <dbReference type="ARBA" id="ARBA00022884"/>
    </source>
</evidence>
<evidence type="ECO:0000313" key="4">
    <source>
        <dbReference type="EMBL" id="GFH50944.1"/>
    </source>
</evidence>
<dbReference type="PANTHER" id="PTHR33284:SF1">
    <property type="entry name" value="RIBOSOMAL PROTEIN L25_GLN-TRNA SYNTHETASE, ANTI-CODON-BINDING DOMAIN-CONTAINING PROTEIN"/>
    <property type="match status" value="1"/>
</dbReference>
<dbReference type="AlphaFoldDB" id="A0AAD3H5R7"/>
<dbReference type="InterPro" id="IPR011035">
    <property type="entry name" value="Ribosomal_bL25/Gln-tRNA_synth"/>
</dbReference>
<organism evidence="4 5">
    <name type="scientific">Chaetoceros tenuissimus</name>
    <dbReference type="NCBI Taxonomy" id="426638"/>
    <lineage>
        <taxon>Eukaryota</taxon>
        <taxon>Sar</taxon>
        <taxon>Stramenopiles</taxon>
        <taxon>Ochrophyta</taxon>
        <taxon>Bacillariophyta</taxon>
        <taxon>Coscinodiscophyceae</taxon>
        <taxon>Chaetocerotophycidae</taxon>
        <taxon>Chaetocerotales</taxon>
        <taxon>Chaetocerotaceae</taxon>
        <taxon>Chaetoceros</taxon>
    </lineage>
</organism>
<dbReference type="GO" id="GO:0003735">
    <property type="term" value="F:structural constituent of ribosome"/>
    <property type="evidence" value="ECO:0007669"/>
    <property type="project" value="InterPro"/>
</dbReference>
<dbReference type="Proteomes" id="UP001054902">
    <property type="component" value="Unassembled WGS sequence"/>
</dbReference>
<sequence>MAFRIANTLRRGARCGVRRNNLTLKQCSFFSTNAAKDLNDPSTFVTGVTTEDLEKDPALQEFFSINFPDYGTGGQESLSAAAASTEENEDVVDNSTDEMNVRLLATYNRAEEGSKECFRLRDHQRLIPGVIYGSDPTKNIVSIDKSSNILVKTPWEGIEREMDLYTYHNFESRVYDLTVFKDDDDEVGEVHRVTPIGYEFHPVANKLFCCNFLRYFPGRPIKIPLKYINEEESAALKRGGFVVAQTRHVSCVVEDGVPIPEFVEVDCTGLSLKDVIRVDRLIFPEGVKPSKRVKNTFLVGSVFGRRADVGEDEE</sequence>
<dbReference type="SUPFAM" id="SSF50715">
    <property type="entry name" value="Ribosomal protein L25-like"/>
    <property type="match status" value="1"/>
</dbReference>
<name>A0AAD3H5R7_9STRA</name>
<protein>
    <recommendedName>
        <fullName evidence="3">Large ribosomal subunit protein bL25 beta domain-containing protein</fullName>
    </recommendedName>
</protein>
<dbReference type="Pfam" id="PF14693">
    <property type="entry name" value="Ribosomal_TL5_C"/>
    <property type="match status" value="1"/>
</dbReference>
<dbReference type="InterPro" id="IPR020057">
    <property type="entry name" value="Ribosomal_bL25_b-dom"/>
</dbReference>
<dbReference type="EMBL" id="BLLK01000045">
    <property type="protein sequence ID" value="GFH50944.1"/>
    <property type="molecule type" value="Genomic_DNA"/>
</dbReference>
<gene>
    <name evidence="4" type="ORF">CTEN210_07420</name>
</gene>
<evidence type="ECO:0000256" key="1">
    <source>
        <dbReference type="ARBA" id="ARBA00022730"/>
    </source>
</evidence>
<feature type="domain" description="Large ribosomal subunit protein bL25 beta" evidence="3">
    <location>
        <begin position="221"/>
        <end position="292"/>
    </location>
</feature>
<keyword evidence="1" id="KW-0699">rRNA-binding</keyword>
<keyword evidence="5" id="KW-1185">Reference proteome</keyword>